<accession>A0A0N4W3F1</accession>
<evidence type="ECO:0000313" key="2">
    <source>
        <dbReference type="Proteomes" id="UP000268014"/>
    </source>
</evidence>
<dbReference type="OrthoDB" id="418748at2759"/>
<dbReference type="EMBL" id="UZAF01016200">
    <property type="protein sequence ID" value="VDO22991.1"/>
    <property type="molecule type" value="Genomic_DNA"/>
</dbReference>
<dbReference type="AlphaFoldDB" id="A0A0N4W3F1"/>
<proteinExistence type="predicted"/>
<protein>
    <submittedName>
        <fullName evidence="3">Homeobox domain-containing protein</fullName>
    </submittedName>
</protein>
<dbReference type="Proteomes" id="UP000268014">
    <property type="component" value="Unassembled WGS sequence"/>
</dbReference>
<evidence type="ECO:0000313" key="1">
    <source>
        <dbReference type="EMBL" id="VDO22991.1"/>
    </source>
</evidence>
<dbReference type="OMA" id="ERRIQFW"/>
<reference evidence="1 2" key="2">
    <citation type="submission" date="2018-11" db="EMBL/GenBank/DDBJ databases">
        <authorList>
            <consortium name="Pathogen Informatics"/>
        </authorList>
    </citation>
    <scope>NUCLEOTIDE SEQUENCE [LARGE SCALE GENOMIC DNA]</scope>
    <source>
        <strain evidence="1 2">MHpl1</strain>
    </source>
</reference>
<name>A0A0N4W3F1_HAEPC</name>
<organism evidence="3">
    <name type="scientific">Haemonchus placei</name>
    <name type="common">Barber's pole worm</name>
    <dbReference type="NCBI Taxonomy" id="6290"/>
    <lineage>
        <taxon>Eukaryota</taxon>
        <taxon>Metazoa</taxon>
        <taxon>Ecdysozoa</taxon>
        <taxon>Nematoda</taxon>
        <taxon>Chromadorea</taxon>
        <taxon>Rhabditida</taxon>
        <taxon>Rhabditina</taxon>
        <taxon>Rhabditomorpha</taxon>
        <taxon>Strongyloidea</taxon>
        <taxon>Trichostrongylidae</taxon>
        <taxon>Haemonchus</taxon>
    </lineage>
</organism>
<dbReference type="WBParaSite" id="HPLM_0000433901-mRNA-1">
    <property type="protein sequence ID" value="HPLM_0000433901-mRNA-1"/>
    <property type="gene ID" value="HPLM_0000433901"/>
</dbReference>
<keyword evidence="2" id="KW-1185">Reference proteome</keyword>
<gene>
    <name evidence="1" type="ORF">HPLM_LOCUS4331</name>
</gene>
<sequence length="139" mass="16013">MQHLLREKEVAKGSLQQWRKRNGNRSCLVRISSLETVKDIKVLPEEDLASQHRPLLADIAINLPKKSRTRTERRIQFWKMRQFKRERPEEKVVEGGLPNPEGYPADLEQRCEGHPAMCKGNAGGNSRWFPRGQGGMVLE</sequence>
<reference evidence="3" key="1">
    <citation type="submission" date="2017-02" db="UniProtKB">
        <authorList>
            <consortium name="WormBaseParasite"/>
        </authorList>
    </citation>
    <scope>IDENTIFICATION</scope>
</reference>
<evidence type="ECO:0000313" key="3">
    <source>
        <dbReference type="WBParaSite" id="HPLM_0000433901-mRNA-1"/>
    </source>
</evidence>